<dbReference type="PANTHER" id="PTHR23163">
    <property type="entry name" value="RING FINGER PROTEIN-RELATED"/>
    <property type="match status" value="1"/>
</dbReference>
<proteinExistence type="inferred from homology"/>
<keyword evidence="8" id="KW-0964">Secreted</keyword>
<feature type="chain" id="PRO_5042860146" description="E3 ubiquitin protein ligase" evidence="21">
    <location>
        <begin position="28"/>
        <end position="1075"/>
    </location>
</feature>
<feature type="region of interest" description="Disordered" evidence="20">
    <location>
        <begin position="195"/>
        <end position="229"/>
    </location>
</feature>
<evidence type="ECO:0000256" key="21">
    <source>
        <dbReference type="SAM" id="SignalP"/>
    </source>
</evidence>
<evidence type="ECO:0000256" key="10">
    <source>
        <dbReference type="ARBA" id="ARBA00022723"/>
    </source>
</evidence>
<feature type="coiled-coil region" evidence="19">
    <location>
        <begin position="890"/>
        <end position="1001"/>
    </location>
</feature>
<evidence type="ECO:0000256" key="3">
    <source>
        <dbReference type="ARBA" id="ARBA00004613"/>
    </source>
</evidence>
<evidence type="ECO:0000256" key="20">
    <source>
        <dbReference type="SAM" id="MobiDB-lite"/>
    </source>
</evidence>
<comment type="pathway">
    <text evidence="4 18">Protein modification; protein ubiquitination.</text>
</comment>
<dbReference type="EMBL" id="JBBNAF010000001">
    <property type="protein sequence ID" value="KAK9170531.1"/>
    <property type="molecule type" value="Genomic_DNA"/>
</dbReference>
<comment type="caution">
    <text evidence="23">The sequence shown here is derived from an EMBL/GenBank/DDBJ whole genome shotgun (WGS) entry which is preliminary data.</text>
</comment>
<feature type="coiled-coil region" evidence="19">
    <location>
        <begin position="792"/>
        <end position="819"/>
    </location>
</feature>
<dbReference type="GO" id="GO:0061630">
    <property type="term" value="F:ubiquitin protein ligase activity"/>
    <property type="evidence" value="ECO:0007669"/>
    <property type="project" value="UniProtKB-EC"/>
</dbReference>
<comment type="subcellular location">
    <subcellularLocation>
        <location evidence="2 18">Nucleus</location>
    </subcellularLocation>
    <subcellularLocation>
        <location evidence="3">Secreted</location>
    </subcellularLocation>
</comment>
<dbReference type="InterPro" id="IPR044859">
    <property type="entry name" value="Allene_oxi_cyc_Dirigent"/>
</dbReference>
<accession>A0AAP0QC21</accession>
<dbReference type="GO" id="GO:0005634">
    <property type="term" value="C:nucleus"/>
    <property type="evidence" value="ECO:0007669"/>
    <property type="project" value="UniProtKB-SubCell"/>
</dbReference>
<dbReference type="PROSITE" id="PS50089">
    <property type="entry name" value="ZF_RING_2"/>
    <property type="match status" value="1"/>
</dbReference>
<dbReference type="GO" id="GO:0006325">
    <property type="term" value="P:chromatin organization"/>
    <property type="evidence" value="ECO:0007669"/>
    <property type="project" value="UniProtKB-KW"/>
</dbReference>
<dbReference type="Pfam" id="PF00097">
    <property type="entry name" value="zf-C3HC4"/>
    <property type="match status" value="1"/>
</dbReference>
<evidence type="ECO:0000256" key="8">
    <source>
        <dbReference type="ARBA" id="ARBA00022525"/>
    </source>
</evidence>
<feature type="signal peptide" evidence="21">
    <location>
        <begin position="1"/>
        <end position="27"/>
    </location>
</feature>
<keyword evidence="24" id="KW-1185">Reference proteome</keyword>
<comment type="subunit">
    <text evidence="7">Homodimer.</text>
</comment>
<organism evidence="23 24">
    <name type="scientific">Stephania yunnanensis</name>
    <dbReference type="NCBI Taxonomy" id="152371"/>
    <lineage>
        <taxon>Eukaryota</taxon>
        <taxon>Viridiplantae</taxon>
        <taxon>Streptophyta</taxon>
        <taxon>Embryophyta</taxon>
        <taxon>Tracheophyta</taxon>
        <taxon>Spermatophyta</taxon>
        <taxon>Magnoliopsida</taxon>
        <taxon>Ranunculales</taxon>
        <taxon>Menispermaceae</taxon>
        <taxon>Menispermoideae</taxon>
        <taxon>Cissampelideae</taxon>
        <taxon>Stephania</taxon>
    </lineage>
</organism>
<protein>
    <recommendedName>
        <fullName evidence="18">E3 ubiquitin protein ligase</fullName>
        <ecNumber evidence="18">2.3.2.27</ecNumber>
    </recommendedName>
</protein>
<dbReference type="SUPFAM" id="SSF57850">
    <property type="entry name" value="RING/U-box"/>
    <property type="match status" value="1"/>
</dbReference>
<sequence length="1075" mass="121453">MGTASNLSKVSIFFLVLFFFNNIFVNGKPFKEKLTHLHFYFHDVATAANPTVVQVAAAPNSTGRIRPFGSLMIADDPLTETPDPSSKLLGKAQGLYSSVSQSQTTYLMAFNFVFMEGKYNGSTLSIFGRNSILSKVREIPIIGGSGVFRFARGYALARTYAANSTTFNAIVHDSRSIELRRRHFNGGACGEGLMENADGVGGEEPEKKRRLLNSDSSAMARSSPASPDQRTVDEAVLQYQNQKLVQQLEAQKHELHDLEDKFKELREKQNSYDEKLIVVNRLWNQLVDDLILFRVQAGGSCDGALELLDQIDSSRGSIPSCSSEKILLFRLLDSGSLESNGNSESIECVEEALRTRHSSTLDLMKSLQDTIDTHRAKIKGLALLPGNFSAEDGIIQQHKIDELMEEEASNLRKGIDILQLKHKQYSDVIQLLIQSQLTDQSEIKRISGELEESMAELEESRRKLVNLNMQINGSSGVHIPLRNAANGSASPEKHADKSMSLKELKISIEEARTVADSQLSELQEAQEDNAILSKQLLDLQSELKDEKFVTTSKPYTILSDQLQHWNSELERYKGLMDSMEADRTYVLQREKELNIKAEAADAARTAIRDSEAQIEELELQLRKLIVDRNDLEAKVEEVVQDSGRKDIKTEFQVMASALSKEMDMMKIQLNRYEETAREAFSLREEVHSLKNQLSIKMDEQKSLADKCSEQMKDIKSLKSLIEKMRKETQELQIFVEMHGQGCLDTRDITEIKESEHRARAQAEVLSNALDEHSLELRVKAANEAESACQQRLFAAESEIADLRAKLDASERDVLELTEAIKIKDMEADAYISEIETIGQAYEDMQTQNQHLLQQVADRDDYNIKIVSESVKAKQVHNVLMSEKQAIAKQLQQVKESQESLRLKIAHSEDQIKSLLTEAAKASQENRHLALSIENAKWELTDAEKELKWLKSAIASSEKELEQNQRKMSELQQDLEIERTEKARLKEELDEMNSVIDHLNSETGEAAIQRLQDEVKDCKAILKCGVCFDRPKEVVITKCFHLFCNQCIQRNLEIRHRKCPGCGTAFGHHDVRFVNI</sequence>
<dbReference type="Gene3D" id="2.40.480.10">
    <property type="entry name" value="Allene oxide cyclase-like"/>
    <property type="match status" value="1"/>
</dbReference>
<evidence type="ECO:0000256" key="17">
    <source>
        <dbReference type="PROSITE-ProRule" id="PRU00175"/>
    </source>
</evidence>
<evidence type="ECO:0000256" key="14">
    <source>
        <dbReference type="ARBA" id="ARBA00022853"/>
    </source>
</evidence>
<dbReference type="InterPro" id="IPR013956">
    <property type="entry name" value="E3_ubiquit_lig_Bre1"/>
</dbReference>
<keyword evidence="21" id="KW-0732">Signal</keyword>
<feature type="coiled-coil region" evidence="19">
    <location>
        <begin position="508"/>
        <end position="727"/>
    </location>
</feature>
<dbReference type="Pfam" id="PF03018">
    <property type="entry name" value="Dirigent"/>
    <property type="match status" value="1"/>
</dbReference>
<comment type="similarity">
    <text evidence="5 18">Belongs to the BRE1 family.</text>
</comment>
<keyword evidence="12 18" id="KW-0833">Ubl conjugation pathway</keyword>
<evidence type="ECO:0000259" key="22">
    <source>
        <dbReference type="PROSITE" id="PS50089"/>
    </source>
</evidence>
<evidence type="ECO:0000256" key="4">
    <source>
        <dbReference type="ARBA" id="ARBA00004906"/>
    </source>
</evidence>
<dbReference type="EC" id="2.3.2.27" evidence="18"/>
<keyword evidence="15 18" id="KW-0175">Coiled coil</keyword>
<dbReference type="PROSITE" id="PS00518">
    <property type="entry name" value="ZF_RING_1"/>
    <property type="match status" value="1"/>
</dbReference>
<evidence type="ECO:0000256" key="1">
    <source>
        <dbReference type="ARBA" id="ARBA00000900"/>
    </source>
</evidence>
<keyword evidence="13 18" id="KW-0862">Zinc</keyword>
<keyword evidence="11 17" id="KW-0863">Zinc-finger</keyword>
<evidence type="ECO:0000256" key="15">
    <source>
        <dbReference type="ARBA" id="ARBA00023054"/>
    </source>
</evidence>
<dbReference type="PANTHER" id="PTHR23163:SF8">
    <property type="entry name" value="E3 UBIQUITIN-PROTEIN LIGASE BRE1-LIKE 2"/>
    <property type="match status" value="1"/>
</dbReference>
<evidence type="ECO:0000256" key="6">
    <source>
        <dbReference type="ARBA" id="ARBA00010746"/>
    </source>
</evidence>
<name>A0AAP0QC21_9MAGN</name>
<dbReference type="InterPro" id="IPR004265">
    <property type="entry name" value="Dirigent"/>
</dbReference>
<feature type="coiled-coil region" evidence="19">
    <location>
        <begin position="241"/>
        <end position="275"/>
    </location>
</feature>
<evidence type="ECO:0000313" key="24">
    <source>
        <dbReference type="Proteomes" id="UP001420932"/>
    </source>
</evidence>
<feature type="compositionally biased region" description="Low complexity" evidence="20">
    <location>
        <begin position="214"/>
        <end position="228"/>
    </location>
</feature>
<dbReference type="AlphaFoldDB" id="A0AAP0QC21"/>
<evidence type="ECO:0000256" key="13">
    <source>
        <dbReference type="ARBA" id="ARBA00022833"/>
    </source>
</evidence>
<dbReference type="GO" id="GO:0008270">
    <property type="term" value="F:zinc ion binding"/>
    <property type="evidence" value="ECO:0007669"/>
    <property type="project" value="UniProtKB-KW"/>
</dbReference>
<evidence type="ECO:0000256" key="5">
    <source>
        <dbReference type="ARBA" id="ARBA00005555"/>
    </source>
</evidence>
<reference evidence="23 24" key="1">
    <citation type="submission" date="2024-01" db="EMBL/GenBank/DDBJ databases">
        <title>Genome assemblies of Stephania.</title>
        <authorList>
            <person name="Yang L."/>
        </authorList>
    </citation>
    <scope>NUCLEOTIDE SEQUENCE [LARGE SCALE GENOMIC DNA]</scope>
    <source>
        <strain evidence="23">YNDBR</strain>
        <tissue evidence="23">Leaf</tissue>
    </source>
</reference>
<feature type="coiled-coil region" evidence="19">
    <location>
        <begin position="443"/>
        <end position="470"/>
    </location>
</feature>
<dbReference type="GO" id="GO:0033503">
    <property type="term" value="C:HULC complex"/>
    <property type="evidence" value="ECO:0007669"/>
    <property type="project" value="TreeGrafter"/>
</dbReference>
<keyword evidence="16 18" id="KW-0539">Nucleus</keyword>
<evidence type="ECO:0000256" key="11">
    <source>
        <dbReference type="ARBA" id="ARBA00022771"/>
    </source>
</evidence>
<comment type="similarity">
    <text evidence="6">Belongs to the plant dirigent protein family.</text>
</comment>
<dbReference type="GO" id="GO:0009699">
    <property type="term" value="P:phenylpropanoid biosynthetic process"/>
    <property type="evidence" value="ECO:0007669"/>
    <property type="project" value="UniProtKB-ARBA"/>
</dbReference>
<evidence type="ECO:0000256" key="12">
    <source>
        <dbReference type="ARBA" id="ARBA00022786"/>
    </source>
</evidence>
<evidence type="ECO:0000256" key="18">
    <source>
        <dbReference type="RuleBase" id="RU365038"/>
    </source>
</evidence>
<dbReference type="InterPro" id="IPR018957">
    <property type="entry name" value="Znf_C3HC4_RING-type"/>
</dbReference>
<evidence type="ECO:0000256" key="7">
    <source>
        <dbReference type="ARBA" id="ARBA00011738"/>
    </source>
</evidence>
<dbReference type="InterPro" id="IPR013083">
    <property type="entry name" value="Znf_RING/FYVE/PHD"/>
</dbReference>
<dbReference type="CDD" id="cd16499">
    <property type="entry name" value="RING-HC_Bre1-like"/>
    <property type="match status" value="1"/>
</dbReference>
<dbReference type="GO" id="GO:0005576">
    <property type="term" value="C:extracellular region"/>
    <property type="evidence" value="ECO:0007669"/>
    <property type="project" value="UniProtKB-SubCell"/>
</dbReference>
<evidence type="ECO:0000313" key="23">
    <source>
        <dbReference type="EMBL" id="KAK9170531.1"/>
    </source>
</evidence>
<dbReference type="GO" id="GO:0016567">
    <property type="term" value="P:protein ubiquitination"/>
    <property type="evidence" value="ECO:0007669"/>
    <property type="project" value="UniProtKB-UniRule"/>
</dbReference>
<evidence type="ECO:0000256" key="19">
    <source>
        <dbReference type="SAM" id="Coils"/>
    </source>
</evidence>
<dbReference type="Proteomes" id="UP001420932">
    <property type="component" value="Unassembled WGS sequence"/>
</dbReference>
<gene>
    <name evidence="23" type="ORF">Syun_002671</name>
</gene>
<dbReference type="InterPro" id="IPR001841">
    <property type="entry name" value="Znf_RING"/>
</dbReference>
<evidence type="ECO:0000256" key="2">
    <source>
        <dbReference type="ARBA" id="ARBA00004123"/>
    </source>
</evidence>
<dbReference type="Gene3D" id="3.30.40.10">
    <property type="entry name" value="Zinc/RING finger domain, C3HC4 (zinc finger)"/>
    <property type="match status" value="1"/>
</dbReference>
<evidence type="ECO:0000256" key="9">
    <source>
        <dbReference type="ARBA" id="ARBA00022679"/>
    </source>
</evidence>
<dbReference type="SMART" id="SM00184">
    <property type="entry name" value="RING"/>
    <property type="match status" value="1"/>
</dbReference>
<comment type="catalytic activity">
    <reaction evidence="1 18">
        <text>S-ubiquitinyl-[E2 ubiquitin-conjugating enzyme]-L-cysteine + [acceptor protein]-L-lysine = [E2 ubiquitin-conjugating enzyme]-L-cysteine + N(6)-ubiquitinyl-[acceptor protein]-L-lysine.</text>
        <dbReference type="EC" id="2.3.2.27"/>
    </reaction>
</comment>
<dbReference type="InterPro" id="IPR017907">
    <property type="entry name" value="Znf_RING_CS"/>
</dbReference>
<keyword evidence="10 18" id="KW-0479">Metal-binding</keyword>
<keyword evidence="9 18" id="KW-0808">Transferase</keyword>
<feature type="domain" description="RING-type" evidence="22">
    <location>
        <begin position="1023"/>
        <end position="1061"/>
    </location>
</feature>
<keyword evidence="14 18" id="KW-0156">Chromatin regulator</keyword>
<evidence type="ECO:0000256" key="16">
    <source>
        <dbReference type="ARBA" id="ARBA00023242"/>
    </source>
</evidence>